<evidence type="ECO:0000259" key="1">
    <source>
        <dbReference type="Pfam" id="PF18155"/>
    </source>
</evidence>
<dbReference type="RefSeq" id="WP_186286866.1">
    <property type="nucleotide sequence ID" value="NZ_JACMSF010000061.1"/>
</dbReference>
<comment type="caution">
    <text evidence="2">The sequence shown here is derived from an EMBL/GenBank/DDBJ whole genome shotgun (WGS) entry which is preliminary data.</text>
</comment>
<dbReference type="Proteomes" id="UP000584670">
    <property type="component" value="Unassembled WGS sequence"/>
</dbReference>
<dbReference type="Pfam" id="PF18155">
    <property type="entry name" value="pPIWI_RE_Z"/>
    <property type="match status" value="1"/>
</dbReference>
<feature type="domain" description="pPIWI-RE three-gene island" evidence="1">
    <location>
        <begin position="30"/>
        <end position="184"/>
    </location>
</feature>
<evidence type="ECO:0000313" key="2">
    <source>
        <dbReference type="EMBL" id="MBC2906904.1"/>
    </source>
</evidence>
<gene>
    <name evidence="2" type="ORF">H4N64_36385</name>
</gene>
<proteinExistence type="predicted"/>
<dbReference type="AlphaFoldDB" id="A0A7X1JAY7"/>
<organism evidence="2 3">
    <name type="scientific">Streptomyces cupreus</name>
    <dbReference type="NCBI Taxonomy" id="2759956"/>
    <lineage>
        <taxon>Bacteria</taxon>
        <taxon>Bacillati</taxon>
        <taxon>Actinomycetota</taxon>
        <taxon>Actinomycetes</taxon>
        <taxon>Kitasatosporales</taxon>
        <taxon>Streptomycetaceae</taxon>
        <taxon>Streptomyces</taxon>
    </lineage>
</organism>
<dbReference type="InterPro" id="IPR055254">
    <property type="entry name" value="pPIWI_RE_Z"/>
</dbReference>
<name>A0A7X1JAY7_9ACTN</name>
<keyword evidence="3" id="KW-1185">Reference proteome</keyword>
<dbReference type="EMBL" id="JACMSF010000061">
    <property type="protein sequence ID" value="MBC2906904.1"/>
    <property type="molecule type" value="Genomic_DNA"/>
</dbReference>
<evidence type="ECO:0000313" key="3">
    <source>
        <dbReference type="Proteomes" id="UP000584670"/>
    </source>
</evidence>
<protein>
    <recommendedName>
        <fullName evidence="1">pPIWI-RE three-gene island domain-containing protein</fullName>
    </recommendedName>
</protein>
<reference evidence="2 3" key="1">
    <citation type="submission" date="2020-08" db="EMBL/GenBank/DDBJ databases">
        <title>Streptomyces sp. PSKA01 genome sequencing and assembly.</title>
        <authorList>
            <person name="Mandal S."/>
            <person name="Maiti P.K."/>
            <person name="Das P."/>
        </authorList>
    </citation>
    <scope>NUCLEOTIDE SEQUENCE [LARGE SCALE GENOMIC DNA]</scope>
    <source>
        <strain evidence="2 3">PSKA01</strain>
    </source>
</reference>
<sequence length="1120" mass="124110">MSRDIEGWFEALESKAASSGVAEAIKPFLSAREFFRVELGLFFLSEYAPGQPATLMRKLLDGYALPGAGTETVVRNVRRRMGPTARGGQWRLRLNDYCKVPAHLRLFELDEGAGTRVVHGSVLRRRGSSTLPEREQVYRDAMSVPVAYKVEAGHDPASPGMRVRLKRADGSIVRFRIPDWLEEAAPERRLEPKTHRIRRPFPQLTEDDFHQAAKEMDQRLRTSERYRTENFTGRVERMVFSRTDSEAGCLTNGLGIFTIDGLAQVVGLMNSGKTTFNDVLVKICTDRGLRVGYLVSSVGNALEKVRFFRSLGIDAVPLIGHRNRPAHVARYWDDLLYVPDNGQAPPLPDGNDEVAAFATDICLLDSLLEPSGPVAAPLSMDERPCRDKLRVDTSGKRAPIVDCPLLAVCPAQAAVRRIPTAQVWVATPAALLASRAEPASYKTQWVIPAQHELDLLVADEADQVMTQFDKAFMHHEPLTSPDGWSSRIALAWHEGLARTWYRPMADRQGRRYQQYATYHAEALAGLLPLLMRPSAEGQEEARGSGSELLEEVTADGPFSGHTLLMQLARALHGITSRVEEQQQSHLWERAEEYFHTHFARLVEDPFGSPPAGLKPLLDTMTSGYDTEMSAEEVAQDWLTHHIPEDMPDPGDRLAELARVLVAGCWSARVTTTVFELSHMQESLRALMAVEDTNNLLAHQPRPELLAVVPEQPMGNMMALQWTPSPKEGRGSLDLLWLRGVGRWLLYHLHDLLACEGVEGPHVLLSSATSYNPLSARYHIDVLPTLILHEPPDCAAAIRESRFYTRPRRRPGHERGIYVSGAGGRGARQAAVRAMTDAVCTPDPGAALSLLEQVLQGCDPERRRALFVVLSTEDAATSAHYMNTRTAVRAVHVVPDRRAPGLYGLNHRRISAFPRTDAQVMAAAEGSAGRGHNMLNDSGVAAIQAIFYLARLHPPPTDLSFPLAILNAQAMQRLLKPMLCDTPGTDAAGEMRKLAYGARATWGTMMGRPLNFRAMKDDYLRHAFIADQSASLYQTTGRGLRGNVPVQVYLLDAAFAPRAADPRDTAPDTERTSVLIACRELTRRMLTDPGPTADSHVRLNHQIYTATWGLLGHLLDTIDWG</sequence>
<accession>A0A7X1JAY7</accession>